<keyword evidence="3" id="KW-1185">Reference proteome</keyword>
<sequence>MHMENKRYGVICDPRLHNVPLFGGREIRRPISPPPVRVEHQRPPSYNTIQPVLPPPRAHIPQEFLSGLDPQFGSTAHNGYNDHSPAQQISHFDPTYRAHRRLVRAGIAATTVFAAAFVTWAVCFPLALFDLHPLVSPEGRRQARVAETVAVAIAALVYIIRVLVNLRVGAFLGRVLHIEKPMGCTQLHHGPCVNQRYLLYGGWGLELAIGLIMLMEVVLCGFTWSLNI</sequence>
<dbReference type="Proteomes" id="UP001375240">
    <property type="component" value="Unassembled WGS sequence"/>
</dbReference>
<keyword evidence="1" id="KW-1133">Transmembrane helix</keyword>
<accession>A0AAV9VA79</accession>
<protein>
    <submittedName>
        <fullName evidence="2">Uncharacterized protein</fullName>
    </submittedName>
</protein>
<name>A0AAV9VA79_9PEZI</name>
<reference evidence="2 3" key="1">
    <citation type="submission" date="2019-10" db="EMBL/GenBank/DDBJ databases">
        <authorList>
            <person name="Palmer J.M."/>
        </authorList>
    </citation>
    <scope>NUCLEOTIDE SEQUENCE [LARGE SCALE GENOMIC DNA]</scope>
    <source>
        <strain evidence="2 3">TWF696</strain>
    </source>
</reference>
<dbReference type="EMBL" id="JAVHNQ010000001">
    <property type="protein sequence ID" value="KAK6358920.1"/>
    <property type="molecule type" value="Genomic_DNA"/>
</dbReference>
<feature type="transmembrane region" description="Helical" evidence="1">
    <location>
        <begin position="107"/>
        <end position="129"/>
    </location>
</feature>
<dbReference type="AlphaFoldDB" id="A0AAV9VA79"/>
<gene>
    <name evidence="2" type="ORF">TWF696_000095</name>
</gene>
<keyword evidence="1" id="KW-0812">Transmembrane</keyword>
<evidence type="ECO:0000256" key="1">
    <source>
        <dbReference type="SAM" id="Phobius"/>
    </source>
</evidence>
<feature type="transmembrane region" description="Helical" evidence="1">
    <location>
        <begin position="197"/>
        <end position="224"/>
    </location>
</feature>
<feature type="transmembrane region" description="Helical" evidence="1">
    <location>
        <begin position="149"/>
        <end position="176"/>
    </location>
</feature>
<organism evidence="2 3">
    <name type="scientific">Orbilia brochopaga</name>
    <dbReference type="NCBI Taxonomy" id="3140254"/>
    <lineage>
        <taxon>Eukaryota</taxon>
        <taxon>Fungi</taxon>
        <taxon>Dikarya</taxon>
        <taxon>Ascomycota</taxon>
        <taxon>Pezizomycotina</taxon>
        <taxon>Orbiliomycetes</taxon>
        <taxon>Orbiliales</taxon>
        <taxon>Orbiliaceae</taxon>
        <taxon>Orbilia</taxon>
    </lineage>
</organism>
<comment type="caution">
    <text evidence="2">The sequence shown here is derived from an EMBL/GenBank/DDBJ whole genome shotgun (WGS) entry which is preliminary data.</text>
</comment>
<evidence type="ECO:0000313" key="3">
    <source>
        <dbReference type="Proteomes" id="UP001375240"/>
    </source>
</evidence>
<proteinExistence type="predicted"/>
<evidence type="ECO:0000313" key="2">
    <source>
        <dbReference type="EMBL" id="KAK6358920.1"/>
    </source>
</evidence>
<keyword evidence="1" id="KW-0472">Membrane</keyword>